<evidence type="ECO:0000313" key="10">
    <source>
        <dbReference type="Proteomes" id="UP001642540"/>
    </source>
</evidence>
<dbReference type="Proteomes" id="UP001642540">
    <property type="component" value="Unassembled WGS sequence"/>
</dbReference>
<dbReference type="Pfam" id="PF11923">
    <property type="entry name" value="NFACT-C"/>
    <property type="match status" value="1"/>
</dbReference>
<evidence type="ECO:0000313" key="9">
    <source>
        <dbReference type="EMBL" id="CAL8143603.1"/>
    </source>
</evidence>
<dbReference type="InterPro" id="IPR008532">
    <property type="entry name" value="NFACT_RNA-bd"/>
</dbReference>
<feature type="compositionally biased region" description="Basic and acidic residues" evidence="6">
    <location>
        <begin position="831"/>
        <end position="841"/>
    </location>
</feature>
<gene>
    <name evidence="9" type="ORF">ODALV1_LOCUS29735</name>
</gene>
<dbReference type="PANTHER" id="PTHR15239:SF6">
    <property type="entry name" value="RIBOSOME QUALITY CONTROL COMPLEX SUBUNIT NEMF"/>
    <property type="match status" value="1"/>
</dbReference>
<reference evidence="9 10" key="1">
    <citation type="submission" date="2024-08" db="EMBL/GenBank/DDBJ databases">
        <authorList>
            <person name="Cucini C."/>
            <person name="Frati F."/>
        </authorList>
    </citation>
    <scope>NUCLEOTIDE SEQUENCE [LARGE SCALE GENOMIC DNA]</scope>
</reference>
<comment type="caution">
    <text evidence="9">The sequence shown here is derived from an EMBL/GenBank/DDBJ whole genome shotgun (WGS) entry which is preliminary data.</text>
</comment>
<evidence type="ECO:0000256" key="5">
    <source>
        <dbReference type="SAM" id="Coils"/>
    </source>
</evidence>
<feature type="region of interest" description="Disordered" evidence="6">
    <location>
        <begin position="795"/>
        <end position="869"/>
    </location>
</feature>
<dbReference type="InterPro" id="IPR051608">
    <property type="entry name" value="RQC_Subunit_NEMF"/>
</dbReference>
<accession>A0ABP1S5E5</accession>
<organism evidence="9 10">
    <name type="scientific">Orchesella dallaii</name>
    <dbReference type="NCBI Taxonomy" id="48710"/>
    <lineage>
        <taxon>Eukaryota</taxon>
        <taxon>Metazoa</taxon>
        <taxon>Ecdysozoa</taxon>
        <taxon>Arthropoda</taxon>
        <taxon>Hexapoda</taxon>
        <taxon>Collembola</taxon>
        <taxon>Entomobryomorpha</taxon>
        <taxon>Entomobryoidea</taxon>
        <taxon>Orchesellidae</taxon>
        <taxon>Orchesellinae</taxon>
        <taxon>Orchesella</taxon>
    </lineage>
</organism>
<comment type="similarity">
    <text evidence="2">Belongs to the NEMF family.</text>
</comment>
<evidence type="ECO:0000256" key="2">
    <source>
        <dbReference type="ARBA" id="ARBA00008318"/>
    </source>
</evidence>
<feature type="compositionally biased region" description="Basic and acidic residues" evidence="6">
    <location>
        <begin position="730"/>
        <end position="742"/>
    </location>
</feature>
<dbReference type="InterPro" id="IPR021846">
    <property type="entry name" value="NFACT-C"/>
</dbReference>
<feature type="coiled-coil region" evidence="5">
    <location>
        <begin position="304"/>
        <end position="341"/>
    </location>
</feature>
<dbReference type="PANTHER" id="PTHR15239">
    <property type="entry name" value="NUCLEAR EXPORT MEDIATOR FACTOR NEMF"/>
    <property type="match status" value="1"/>
</dbReference>
<feature type="domain" description="NFACT protein C-terminal" evidence="8">
    <location>
        <begin position="869"/>
        <end position="959"/>
    </location>
</feature>
<dbReference type="EMBL" id="CAXLJM020000160">
    <property type="protein sequence ID" value="CAL8143603.1"/>
    <property type="molecule type" value="Genomic_DNA"/>
</dbReference>
<evidence type="ECO:0000256" key="6">
    <source>
        <dbReference type="SAM" id="MobiDB-lite"/>
    </source>
</evidence>
<evidence type="ECO:0000259" key="7">
    <source>
        <dbReference type="Pfam" id="PF05670"/>
    </source>
</evidence>
<dbReference type="NCBIfam" id="NF041120">
    <property type="entry name" value="RqcH_arch"/>
    <property type="match status" value="1"/>
</dbReference>
<evidence type="ECO:0000256" key="3">
    <source>
        <dbReference type="ARBA" id="ARBA00022490"/>
    </source>
</evidence>
<feature type="region of interest" description="Disordered" evidence="6">
    <location>
        <begin position="713"/>
        <end position="780"/>
    </location>
</feature>
<keyword evidence="4 5" id="KW-0175">Coiled coil</keyword>
<feature type="compositionally biased region" description="Acidic residues" evidence="6">
    <location>
        <begin position="854"/>
        <end position="869"/>
    </location>
</feature>
<evidence type="ECO:0008006" key="11">
    <source>
        <dbReference type="Google" id="ProtNLM"/>
    </source>
</evidence>
<proteinExistence type="inferred from homology"/>
<feature type="compositionally biased region" description="Acidic residues" evidence="6">
    <location>
        <begin position="809"/>
        <end position="819"/>
    </location>
</feature>
<name>A0ABP1S5E5_9HEXA</name>
<feature type="domain" description="NFACT RNA-binding" evidence="7">
    <location>
        <begin position="499"/>
        <end position="610"/>
    </location>
</feature>
<sequence>MKNRLTTLDIAYLIEDIRRKLVGLRVDQIYDIDKKTYLIRFAKSGAKVVLLLESGTRFHTTSFEWPKNPAPSGFAMKLRKHLNNKRLEKITQVGADRIVDMQFGMDTFAHHVILELYDKGNILLTDNSYKILNLLRPRVAGEERLAAHETYAVDKAKQTFALEESEVVDILKSGVTNKTLRELFMSKVEFGPALFSHVLKAQQLTPQTKIPTFESDGALIEYAGKIHKAFEDGCKILTDKSNVEGFILCASAEDSKRKPQESVGENKDGSSETPTFYDQFHPAVLVEDYDQEKVVRFESFDIAVDEFFSKVESQKLDMKQLNQEKDAIRKLEKVKLDQQKRLDELKVGQEMDRRKAELITSNLAIVEMAMNAIRKLVANQIPWETIDEQIKEARATGDPLASLISELNLKQNSITILLKDPYEEDEDPVKVSLDLNLSAYANATKYYDLKKASAKKEERTLVSQEKALKSTEKKTMASIKEAQTIHSIKKARKVLWFEKFRWFITSENYLVLGGRDAQQNELLVKKYMRPRDIYLHADAHGAPSVIIKNDNPEDQVPPKTLNESGGFGVCCSGSWDSKVVSSCWWVWGDQVSKSAPSGEYLPSGSFMIRGKKNYLPPCQLVLGFGFLFRLTEDCIEAHKNERVRRHLTSESESVMSIQEEEEEIEMPDEEFPDTHVEVDIGGAQKGSNRYKGLMGLSADAGESNEEFMVTATPTAIPSLQKLKNKQKKAGKNEKAQGKKPQEPPKPPPKQESLDDSQKSTKRGHHGRKKKLKEKYKDQDEEERLLKMQLLRTGAIAGVAEGSESRNDSDDANSDSENENGEGGGKNIRNRKPSENQEDKTVPEQNSAGAAGGGGDEEIVEVEEEPAAESEIDLLKTLTGSPLEQDELLYAIPVIAPYATLQNYKFRIKMTPGTAKRGKAAKTALESFLRDKEATPREKDLIKAVKDQDLARNFPGKVKLSNVIRDKK</sequence>
<keyword evidence="10" id="KW-1185">Reference proteome</keyword>
<keyword evidence="3" id="KW-0963">Cytoplasm</keyword>
<evidence type="ECO:0000259" key="8">
    <source>
        <dbReference type="Pfam" id="PF11923"/>
    </source>
</evidence>
<evidence type="ECO:0000256" key="4">
    <source>
        <dbReference type="ARBA" id="ARBA00023054"/>
    </source>
</evidence>
<dbReference type="Gene3D" id="2.30.310.10">
    <property type="entry name" value="ibrinogen binding protein from staphylococcus aureus domain"/>
    <property type="match status" value="1"/>
</dbReference>
<dbReference type="Pfam" id="PF05670">
    <property type="entry name" value="NFACT-R_1"/>
    <property type="match status" value="1"/>
</dbReference>
<evidence type="ECO:0000256" key="1">
    <source>
        <dbReference type="ARBA" id="ARBA00004496"/>
    </source>
</evidence>
<dbReference type="Pfam" id="PF05833">
    <property type="entry name" value="NFACT_N"/>
    <property type="match status" value="1"/>
</dbReference>
<comment type="subcellular location">
    <subcellularLocation>
        <location evidence="1">Cytoplasm</location>
    </subcellularLocation>
</comment>
<feature type="compositionally biased region" description="Basic residues" evidence="6">
    <location>
        <begin position="759"/>
        <end position="773"/>
    </location>
</feature>
<protein>
    <recommendedName>
        <fullName evidence="11">Nuclear export mediator factor NEMF</fullName>
    </recommendedName>
</protein>